<dbReference type="InterPro" id="IPR036162">
    <property type="entry name" value="Resolvase-like_N_sf"/>
</dbReference>
<protein>
    <submittedName>
        <fullName evidence="4">IS607 family transposase</fullName>
    </submittedName>
</protein>
<evidence type="ECO:0000259" key="3">
    <source>
        <dbReference type="Pfam" id="PF00239"/>
    </source>
</evidence>
<dbReference type="Pfam" id="PF00239">
    <property type="entry name" value="Resolvase"/>
    <property type="match status" value="1"/>
</dbReference>
<evidence type="ECO:0000256" key="2">
    <source>
        <dbReference type="ARBA" id="ARBA00023172"/>
    </source>
</evidence>
<proteinExistence type="predicted"/>
<evidence type="ECO:0000313" key="4">
    <source>
        <dbReference type="EMBL" id="MFB9759927.1"/>
    </source>
</evidence>
<keyword evidence="5" id="KW-1185">Reference proteome</keyword>
<sequence>MKKGLKELMKLIQSNQVERIVVNYRDRLIRFGMELVEQICECHGTEIEVINHTEDKTYEQELVEDMLSIMAVFSSRLYGNRSHKQKRIKEKIEDILKE</sequence>
<evidence type="ECO:0000313" key="5">
    <source>
        <dbReference type="Proteomes" id="UP001589609"/>
    </source>
</evidence>
<dbReference type="Gene3D" id="3.40.50.1390">
    <property type="entry name" value="Resolvase, N-terminal catalytic domain"/>
    <property type="match status" value="1"/>
</dbReference>
<accession>A0ABV5WH52</accession>
<dbReference type="RefSeq" id="WP_379950280.1">
    <property type="nucleotide sequence ID" value="NZ_JBHMAF010000101.1"/>
</dbReference>
<name>A0ABV5WH52_9BACI</name>
<comment type="caution">
    <text evidence="4">The sequence shown here is derived from an EMBL/GenBank/DDBJ whole genome shotgun (WGS) entry which is preliminary data.</text>
</comment>
<dbReference type="InterPro" id="IPR048046">
    <property type="entry name" value="Transpos_IS607"/>
</dbReference>
<keyword evidence="2" id="KW-0233">DNA recombination</keyword>
<feature type="domain" description="Resolvase/invertase-type recombinase catalytic" evidence="3">
    <location>
        <begin position="3"/>
        <end position="87"/>
    </location>
</feature>
<reference evidence="4 5" key="1">
    <citation type="submission" date="2024-09" db="EMBL/GenBank/DDBJ databases">
        <authorList>
            <person name="Sun Q."/>
            <person name="Mori K."/>
        </authorList>
    </citation>
    <scope>NUCLEOTIDE SEQUENCE [LARGE SCALE GENOMIC DNA]</scope>
    <source>
        <strain evidence="4 5">JCM 11201</strain>
    </source>
</reference>
<organism evidence="4 5">
    <name type="scientific">Ectobacillus funiculus</name>
    <dbReference type="NCBI Taxonomy" id="137993"/>
    <lineage>
        <taxon>Bacteria</taxon>
        <taxon>Bacillati</taxon>
        <taxon>Bacillota</taxon>
        <taxon>Bacilli</taxon>
        <taxon>Bacillales</taxon>
        <taxon>Bacillaceae</taxon>
        <taxon>Ectobacillus</taxon>
    </lineage>
</organism>
<dbReference type="InterPro" id="IPR050639">
    <property type="entry name" value="SSR_resolvase"/>
</dbReference>
<dbReference type="PANTHER" id="PTHR30461">
    <property type="entry name" value="DNA-INVERTASE FROM LAMBDOID PROPHAGE"/>
    <property type="match status" value="1"/>
</dbReference>
<dbReference type="Gene3D" id="1.10.287.2170">
    <property type="match status" value="1"/>
</dbReference>
<keyword evidence="1" id="KW-0238">DNA-binding</keyword>
<dbReference type="Proteomes" id="UP001589609">
    <property type="component" value="Unassembled WGS sequence"/>
</dbReference>
<dbReference type="NCBIfam" id="NF033518">
    <property type="entry name" value="transpos_IS607"/>
    <property type="match status" value="1"/>
</dbReference>
<dbReference type="SUPFAM" id="SSF53041">
    <property type="entry name" value="Resolvase-like"/>
    <property type="match status" value="1"/>
</dbReference>
<gene>
    <name evidence="4" type="ORF">ACFFMS_16160</name>
</gene>
<dbReference type="PANTHER" id="PTHR30461:SF2">
    <property type="entry name" value="SERINE RECOMBINASE PINE-RELATED"/>
    <property type="match status" value="1"/>
</dbReference>
<dbReference type="EMBL" id="JBHMAF010000101">
    <property type="protein sequence ID" value="MFB9759927.1"/>
    <property type="molecule type" value="Genomic_DNA"/>
</dbReference>
<dbReference type="InterPro" id="IPR006119">
    <property type="entry name" value="Resolv_N"/>
</dbReference>
<evidence type="ECO:0000256" key="1">
    <source>
        <dbReference type="ARBA" id="ARBA00023125"/>
    </source>
</evidence>